<dbReference type="SUPFAM" id="SSF56176">
    <property type="entry name" value="FAD-binding/transporter-associated domain-like"/>
    <property type="match status" value="1"/>
</dbReference>
<keyword evidence="1" id="KW-0285">Flavoprotein</keyword>
<dbReference type="Gene3D" id="3.30.390.50">
    <property type="entry name" value="CO dehydrogenase flavoprotein, C-terminal domain"/>
    <property type="match status" value="1"/>
</dbReference>
<dbReference type="EMBL" id="AP018711">
    <property type="protein sequence ID" value="BBE33452.1"/>
    <property type="molecule type" value="Genomic_DNA"/>
</dbReference>
<dbReference type="Proteomes" id="UP000276029">
    <property type="component" value="Unassembled WGS sequence"/>
</dbReference>
<name>A0AAD1D4W9_SPHMI</name>
<dbReference type="GO" id="GO:0071949">
    <property type="term" value="F:FAD binding"/>
    <property type="evidence" value="ECO:0007669"/>
    <property type="project" value="InterPro"/>
</dbReference>
<evidence type="ECO:0000313" key="5">
    <source>
        <dbReference type="EMBL" id="BBE33452.1"/>
    </source>
</evidence>
<dbReference type="Gene3D" id="3.30.465.10">
    <property type="match status" value="1"/>
</dbReference>
<gene>
    <name evidence="6" type="ORF">DFR51_0068</name>
    <name evidence="5" type="ORF">SmB9_11100</name>
</gene>
<dbReference type="PANTHER" id="PTHR42659:SF2">
    <property type="entry name" value="XANTHINE DEHYDROGENASE SUBUNIT C-RELATED"/>
    <property type="match status" value="1"/>
</dbReference>
<sequence>MTGYHRPATLDEAAALAATGGDIAYLAGGHTLIPAMKSRLRAPDALVDLARVPGLSGVSREGERVWIGAMTRHAEVAKSAPIAALARLAGGIGDPQVRERGTLGGSVANNDPAADYPAAVLGLDAVIETNRGSHAADDFFLGMFATALEEVEIVTRIGFRVPQAAAYAKFAHPASRYALIGVFAARFVDGARVAVTGAGPGVFRWTEAEAAIDAGAALPELAPDDLNSDIHAGAEYRAHLARVMLRRALGDMA</sequence>
<keyword evidence="2" id="KW-0274">FAD</keyword>
<evidence type="ECO:0000256" key="3">
    <source>
        <dbReference type="ARBA" id="ARBA00023002"/>
    </source>
</evidence>
<dbReference type="GO" id="GO:0016491">
    <property type="term" value="F:oxidoreductase activity"/>
    <property type="evidence" value="ECO:0007669"/>
    <property type="project" value="UniProtKB-KW"/>
</dbReference>
<dbReference type="InterPro" id="IPR005107">
    <property type="entry name" value="CO_DH_flav_C"/>
</dbReference>
<dbReference type="InterPro" id="IPR016166">
    <property type="entry name" value="FAD-bd_PCMH"/>
</dbReference>
<dbReference type="Gene3D" id="3.30.43.10">
    <property type="entry name" value="Uridine Diphospho-n-acetylenolpyruvylglucosamine Reductase, domain 2"/>
    <property type="match status" value="1"/>
</dbReference>
<dbReference type="InterPro" id="IPR002346">
    <property type="entry name" value="Mopterin_DH_FAD-bd"/>
</dbReference>
<dbReference type="SMART" id="SM01092">
    <property type="entry name" value="CO_deh_flav_C"/>
    <property type="match status" value="1"/>
</dbReference>
<dbReference type="Proteomes" id="UP000275727">
    <property type="component" value="Chromosome"/>
</dbReference>
<reference evidence="5 7" key="1">
    <citation type="submission" date="2018-06" db="EMBL/GenBank/DDBJ databases">
        <title>Complete Genome Sequence of the Microcystin-Degrading Bacterium Sphingosinicella microcystinivorans Strain B-9.</title>
        <authorList>
            <person name="Jin H."/>
            <person name="Nishizawa T."/>
            <person name="Guo Y."/>
            <person name="Nishizawa A."/>
            <person name="Park H."/>
            <person name="Kato H."/>
            <person name="Tsuji K."/>
            <person name="Harada K."/>
        </authorList>
    </citation>
    <scope>NUCLEOTIDE SEQUENCE [LARGE SCALE GENOMIC DNA]</scope>
    <source>
        <strain evidence="5 7">B9</strain>
    </source>
</reference>
<dbReference type="AlphaFoldDB" id="A0AAD1D4W9"/>
<proteinExistence type="predicted"/>
<evidence type="ECO:0000259" key="4">
    <source>
        <dbReference type="PROSITE" id="PS51387"/>
    </source>
</evidence>
<dbReference type="SUPFAM" id="SSF55447">
    <property type="entry name" value="CO dehydrogenase flavoprotein C-terminal domain-like"/>
    <property type="match status" value="1"/>
</dbReference>
<dbReference type="InterPro" id="IPR016167">
    <property type="entry name" value="FAD-bd_PCMH_sub1"/>
</dbReference>
<dbReference type="EMBL" id="RBWX01000007">
    <property type="protein sequence ID" value="RKS90538.1"/>
    <property type="molecule type" value="Genomic_DNA"/>
</dbReference>
<dbReference type="RefSeq" id="WP_121047076.1">
    <property type="nucleotide sequence ID" value="NZ_AP018711.1"/>
</dbReference>
<evidence type="ECO:0000313" key="6">
    <source>
        <dbReference type="EMBL" id="RKS90538.1"/>
    </source>
</evidence>
<reference evidence="6 8" key="2">
    <citation type="submission" date="2018-10" db="EMBL/GenBank/DDBJ databases">
        <title>Genomic Encyclopedia of Type Strains, Phase IV (KMG-IV): sequencing the most valuable type-strain genomes for metagenomic binning, comparative biology and taxonomic classification.</title>
        <authorList>
            <person name="Goeker M."/>
        </authorList>
    </citation>
    <scope>NUCLEOTIDE SEQUENCE [LARGE SCALE GENOMIC DNA]</scope>
    <source>
        <strain evidence="6 8">DSM 19791</strain>
    </source>
</reference>
<dbReference type="InterPro" id="IPR016169">
    <property type="entry name" value="FAD-bd_PCMH_sub2"/>
</dbReference>
<protein>
    <submittedName>
        <fullName evidence="5">Carbon monoxide dehydrogenase</fullName>
    </submittedName>
    <submittedName>
        <fullName evidence="6">Carbon-monoxide dehydrogenase medium subunit</fullName>
    </submittedName>
</protein>
<accession>A0AAD1D4W9</accession>
<dbReference type="PANTHER" id="PTHR42659">
    <property type="entry name" value="XANTHINE DEHYDROGENASE SUBUNIT C-RELATED"/>
    <property type="match status" value="1"/>
</dbReference>
<keyword evidence="8" id="KW-1185">Reference proteome</keyword>
<dbReference type="InterPro" id="IPR051312">
    <property type="entry name" value="Diverse_Substr_Oxidored"/>
</dbReference>
<keyword evidence="3" id="KW-0560">Oxidoreductase</keyword>
<dbReference type="InterPro" id="IPR036318">
    <property type="entry name" value="FAD-bd_PCMH-like_sf"/>
</dbReference>
<dbReference type="Pfam" id="PF00941">
    <property type="entry name" value="FAD_binding_5"/>
    <property type="match status" value="1"/>
</dbReference>
<evidence type="ECO:0000313" key="7">
    <source>
        <dbReference type="Proteomes" id="UP000275727"/>
    </source>
</evidence>
<evidence type="ECO:0000256" key="1">
    <source>
        <dbReference type="ARBA" id="ARBA00022630"/>
    </source>
</evidence>
<dbReference type="KEGG" id="smic:SmB9_11100"/>
<dbReference type="PROSITE" id="PS51387">
    <property type="entry name" value="FAD_PCMH"/>
    <property type="match status" value="1"/>
</dbReference>
<feature type="domain" description="FAD-binding PCMH-type" evidence="4">
    <location>
        <begin position="1"/>
        <end position="164"/>
    </location>
</feature>
<organism evidence="5 7">
    <name type="scientific">Sphingosinicella microcystinivorans</name>
    <dbReference type="NCBI Taxonomy" id="335406"/>
    <lineage>
        <taxon>Bacteria</taxon>
        <taxon>Pseudomonadati</taxon>
        <taxon>Pseudomonadota</taxon>
        <taxon>Alphaproteobacteria</taxon>
        <taxon>Sphingomonadales</taxon>
        <taxon>Sphingosinicellaceae</taxon>
        <taxon>Sphingosinicella</taxon>
    </lineage>
</organism>
<dbReference type="InterPro" id="IPR036683">
    <property type="entry name" value="CO_DH_flav_C_dom_sf"/>
</dbReference>
<evidence type="ECO:0000256" key="2">
    <source>
        <dbReference type="ARBA" id="ARBA00022827"/>
    </source>
</evidence>
<evidence type="ECO:0000313" key="8">
    <source>
        <dbReference type="Proteomes" id="UP000276029"/>
    </source>
</evidence>